<sequence length="282" mass="30657">NKNDVNALKPLQEPQCLLHLRHKKSGDTLLHVCCRCGLDNVLSYFLEDLEANLEVSNCDGRRPLHDAAQYSQGGCLRILLNHGAETNVLKRSDWTPLMLACTKPLVSAIDLLLGAGADPCLKNKDGWNSFHIASRDGTTDILSRLVVANPTVWATTSNNLRTPLHTAALHGQSAAVSWMLSECNFHPDCTDSCGVTPFMDAFRGGHLDIGKALLDTGKVVVGREDKAGRQAVHHAAQAGQRSAIQFLVKELGVELNAQSSTERETPLHAATKVGHMCCLAWR</sequence>
<dbReference type="Pfam" id="PF12796">
    <property type="entry name" value="Ank_2"/>
    <property type="match status" value="2"/>
</dbReference>
<dbReference type="Gene3D" id="1.25.40.20">
    <property type="entry name" value="Ankyrin repeat-containing domain"/>
    <property type="match status" value="3"/>
</dbReference>
<dbReference type="SUPFAM" id="SSF48403">
    <property type="entry name" value="Ankyrin repeat"/>
    <property type="match status" value="2"/>
</dbReference>
<dbReference type="AlphaFoldDB" id="A0A3S0Z389"/>
<dbReference type="InterPro" id="IPR002110">
    <property type="entry name" value="Ankyrin_rpt"/>
</dbReference>
<proteinExistence type="predicted"/>
<keyword evidence="1" id="KW-0677">Repeat</keyword>
<protein>
    <submittedName>
        <fullName evidence="4">Uncharacterized protein</fullName>
    </submittedName>
</protein>
<dbReference type="EMBL" id="RQTK01001578">
    <property type="protein sequence ID" value="RUS69779.1"/>
    <property type="molecule type" value="Genomic_DNA"/>
</dbReference>
<accession>A0A3S0Z389</accession>
<dbReference type="InterPro" id="IPR036770">
    <property type="entry name" value="Ankyrin_rpt-contain_sf"/>
</dbReference>
<dbReference type="STRING" id="188477.A0A3S0Z389"/>
<dbReference type="Pfam" id="PF13637">
    <property type="entry name" value="Ank_4"/>
    <property type="match status" value="1"/>
</dbReference>
<dbReference type="PANTHER" id="PTHR23206">
    <property type="entry name" value="MASK PROTEIN"/>
    <property type="match status" value="1"/>
</dbReference>
<evidence type="ECO:0000313" key="4">
    <source>
        <dbReference type="EMBL" id="RUS69779.1"/>
    </source>
</evidence>
<evidence type="ECO:0000256" key="2">
    <source>
        <dbReference type="ARBA" id="ARBA00023043"/>
    </source>
</evidence>
<dbReference type="OrthoDB" id="4772757at2759"/>
<dbReference type="InterPro" id="IPR051631">
    <property type="entry name" value="Ankyrin-KH/SAM_domain"/>
</dbReference>
<keyword evidence="5" id="KW-1185">Reference proteome</keyword>
<dbReference type="SMART" id="SM00248">
    <property type="entry name" value="ANK"/>
    <property type="match status" value="7"/>
</dbReference>
<organism evidence="4 5">
    <name type="scientific">Elysia chlorotica</name>
    <name type="common">Eastern emerald elysia</name>
    <name type="synonym">Sea slug</name>
    <dbReference type="NCBI Taxonomy" id="188477"/>
    <lineage>
        <taxon>Eukaryota</taxon>
        <taxon>Metazoa</taxon>
        <taxon>Spiralia</taxon>
        <taxon>Lophotrochozoa</taxon>
        <taxon>Mollusca</taxon>
        <taxon>Gastropoda</taxon>
        <taxon>Heterobranchia</taxon>
        <taxon>Euthyneura</taxon>
        <taxon>Panpulmonata</taxon>
        <taxon>Sacoglossa</taxon>
        <taxon>Placobranchoidea</taxon>
        <taxon>Plakobranchidae</taxon>
        <taxon>Elysia</taxon>
    </lineage>
</organism>
<dbReference type="GO" id="GO:0045087">
    <property type="term" value="P:innate immune response"/>
    <property type="evidence" value="ECO:0007669"/>
    <property type="project" value="TreeGrafter"/>
</dbReference>
<evidence type="ECO:0000313" key="5">
    <source>
        <dbReference type="Proteomes" id="UP000271974"/>
    </source>
</evidence>
<feature type="non-terminal residue" evidence="4">
    <location>
        <position position="1"/>
    </location>
</feature>
<comment type="caution">
    <text evidence="4">The sequence shown here is derived from an EMBL/GenBank/DDBJ whole genome shotgun (WGS) entry which is preliminary data.</text>
</comment>
<reference evidence="4 5" key="1">
    <citation type="submission" date="2019-01" db="EMBL/GenBank/DDBJ databases">
        <title>A draft genome assembly of the solar-powered sea slug Elysia chlorotica.</title>
        <authorList>
            <person name="Cai H."/>
            <person name="Li Q."/>
            <person name="Fang X."/>
            <person name="Li J."/>
            <person name="Curtis N.E."/>
            <person name="Altenburger A."/>
            <person name="Shibata T."/>
            <person name="Feng M."/>
            <person name="Maeda T."/>
            <person name="Schwartz J.A."/>
            <person name="Shigenobu S."/>
            <person name="Lundholm N."/>
            <person name="Nishiyama T."/>
            <person name="Yang H."/>
            <person name="Hasebe M."/>
            <person name="Li S."/>
            <person name="Pierce S.K."/>
            <person name="Wang J."/>
        </authorList>
    </citation>
    <scope>NUCLEOTIDE SEQUENCE [LARGE SCALE GENOMIC DNA]</scope>
    <source>
        <strain evidence="4">EC2010</strain>
        <tissue evidence="4">Whole organism of an adult</tissue>
    </source>
</reference>
<dbReference type="PROSITE" id="PS50297">
    <property type="entry name" value="ANK_REP_REGION"/>
    <property type="match status" value="1"/>
</dbReference>
<dbReference type="Proteomes" id="UP000271974">
    <property type="component" value="Unassembled WGS sequence"/>
</dbReference>
<dbReference type="PANTHER" id="PTHR23206:SF7">
    <property type="entry name" value="PROTEIN KINASE DOMAIN-CONTAINING PROTEIN"/>
    <property type="match status" value="1"/>
</dbReference>
<evidence type="ECO:0000256" key="1">
    <source>
        <dbReference type="ARBA" id="ARBA00022737"/>
    </source>
</evidence>
<evidence type="ECO:0000256" key="3">
    <source>
        <dbReference type="PROSITE-ProRule" id="PRU00023"/>
    </source>
</evidence>
<gene>
    <name evidence="4" type="ORF">EGW08_022460</name>
</gene>
<dbReference type="GO" id="GO:0005737">
    <property type="term" value="C:cytoplasm"/>
    <property type="evidence" value="ECO:0007669"/>
    <property type="project" value="TreeGrafter"/>
</dbReference>
<feature type="repeat" description="ANK" evidence="3">
    <location>
        <begin position="59"/>
        <end position="91"/>
    </location>
</feature>
<dbReference type="PROSITE" id="PS50088">
    <property type="entry name" value="ANK_REPEAT"/>
    <property type="match status" value="2"/>
</dbReference>
<keyword evidence="2 3" id="KW-0040">ANK repeat</keyword>
<feature type="repeat" description="ANK" evidence="3">
    <location>
        <begin position="92"/>
        <end position="124"/>
    </location>
</feature>
<name>A0A3S0Z389_ELYCH</name>